<name>A0A085MZC9_9BILA</name>
<evidence type="ECO:0000313" key="2">
    <source>
        <dbReference type="EMBL" id="KFD57858.1"/>
    </source>
</evidence>
<keyword evidence="4" id="KW-1185">Reference proteome</keyword>
<dbReference type="AlphaFoldDB" id="A0A085MZC9"/>
<dbReference type="Proteomes" id="UP000030764">
    <property type="component" value="Unassembled WGS sequence"/>
</dbReference>
<feature type="compositionally biased region" description="Basic and acidic residues" evidence="1">
    <location>
        <begin position="52"/>
        <end position="62"/>
    </location>
</feature>
<protein>
    <submittedName>
        <fullName evidence="3">Uncharacterized protein</fullName>
    </submittedName>
</protein>
<dbReference type="EMBL" id="KL367592">
    <property type="protein sequence ID" value="KFD62575.1"/>
    <property type="molecule type" value="Genomic_DNA"/>
</dbReference>
<evidence type="ECO:0000256" key="1">
    <source>
        <dbReference type="SAM" id="MobiDB-lite"/>
    </source>
</evidence>
<evidence type="ECO:0000313" key="3">
    <source>
        <dbReference type="EMBL" id="KFD62575.1"/>
    </source>
</evidence>
<proteinExistence type="predicted"/>
<reference evidence="3 4" key="1">
    <citation type="journal article" date="2014" name="Nat. Genet.">
        <title>Genome and transcriptome of the porcine whipworm Trichuris suis.</title>
        <authorList>
            <person name="Jex A.R."/>
            <person name="Nejsum P."/>
            <person name="Schwarz E.M."/>
            <person name="Hu L."/>
            <person name="Young N.D."/>
            <person name="Hall R.S."/>
            <person name="Korhonen P.K."/>
            <person name="Liao S."/>
            <person name="Thamsborg S."/>
            <person name="Xia J."/>
            <person name="Xu P."/>
            <person name="Wang S."/>
            <person name="Scheerlinck J.P."/>
            <person name="Hofmann A."/>
            <person name="Sternberg P.W."/>
            <person name="Wang J."/>
            <person name="Gasser R.B."/>
        </authorList>
    </citation>
    <scope>NUCLEOTIDE SEQUENCE [LARGE SCALE GENOMIC DNA]</scope>
    <source>
        <strain evidence="3">DCEP-RM93F</strain>
        <strain evidence="2">DCEP-RM93M</strain>
    </source>
</reference>
<feature type="region of interest" description="Disordered" evidence="1">
    <location>
        <begin position="1"/>
        <end position="79"/>
    </location>
</feature>
<dbReference type="EMBL" id="KL363186">
    <property type="protein sequence ID" value="KFD57858.1"/>
    <property type="molecule type" value="Genomic_DNA"/>
</dbReference>
<organism evidence="3">
    <name type="scientific">Trichuris suis</name>
    <name type="common">pig whipworm</name>
    <dbReference type="NCBI Taxonomy" id="68888"/>
    <lineage>
        <taxon>Eukaryota</taxon>
        <taxon>Metazoa</taxon>
        <taxon>Ecdysozoa</taxon>
        <taxon>Nematoda</taxon>
        <taxon>Enoplea</taxon>
        <taxon>Dorylaimia</taxon>
        <taxon>Trichinellida</taxon>
        <taxon>Trichuridae</taxon>
        <taxon>Trichuris</taxon>
    </lineage>
</organism>
<dbReference type="Proteomes" id="UP000030758">
    <property type="component" value="Unassembled WGS sequence"/>
</dbReference>
<accession>A0A085MZC9</accession>
<evidence type="ECO:0000313" key="4">
    <source>
        <dbReference type="Proteomes" id="UP000030764"/>
    </source>
</evidence>
<gene>
    <name evidence="2" type="ORF">M513_01091</name>
    <name evidence="3" type="ORF">M514_01091</name>
</gene>
<feature type="compositionally biased region" description="Low complexity" evidence="1">
    <location>
        <begin position="37"/>
        <end position="51"/>
    </location>
</feature>
<sequence length="196" mass="21437">MESTSAQMQQQQQQPPPPHGDRRENKVAVHPQRRRSSSLASSKSSSLGGRAEQQDRSTERRPSKFAVLRRQTSSALQGVTRPFTDLFHLSTHHREGIPAKDQSTVAQDGRVVVARDEDSFSHDGTLRNESQSAIEERPSSAMAAEVTTFEDAFEATSPTSQNVKAAAALDGGLLLEESAKFLQLGDTSKLVISLLR</sequence>